<evidence type="ECO:0000313" key="1">
    <source>
        <dbReference type="EMBL" id="RMJ08089.1"/>
    </source>
</evidence>
<gene>
    <name evidence="1" type="ORF">CDV36_012305</name>
</gene>
<dbReference type="Proteomes" id="UP000277212">
    <property type="component" value="Unassembled WGS sequence"/>
</dbReference>
<name>A0A3M2RS92_9HYPO</name>
<dbReference type="AlphaFoldDB" id="A0A3M2RS92"/>
<comment type="caution">
    <text evidence="1">The sequence shown here is derived from an EMBL/GenBank/DDBJ whole genome shotgun (WGS) entry which is preliminary data.</text>
</comment>
<reference evidence="1 2" key="1">
    <citation type="submission" date="2017-06" db="EMBL/GenBank/DDBJ databases">
        <title>Comparative genomic analysis of Ambrosia Fusariam Clade fungi.</title>
        <authorList>
            <person name="Stajich J.E."/>
            <person name="Carrillo J."/>
            <person name="Kijimoto T."/>
            <person name="Eskalen A."/>
            <person name="O'Donnell K."/>
            <person name="Kasson M."/>
        </authorList>
    </citation>
    <scope>NUCLEOTIDE SEQUENCE [LARGE SCALE GENOMIC DNA]</scope>
    <source>
        <strain evidence="1">UCR3666</strain>
    </source>
</reference>
<proteinExistence type="predicted"/>
<evidence type="ECO:0000313" key="2">
    <source>
        <dbReference type="Proteomes" id="UP000277212"/>
    </source>
</evidence>
<protein>
    <submittedName>
        <fullName evidence="1">Uncharacterized protein</fullName>
    </submittedName>
</protein>
<organism evidence="1 2">
    <name type="scientific">Fusarium kuroshium</name>
    <dbReference type="NCBI Taxonomy" id="2010991"/>
    <lineage>
        <taxon>Eukaryota</taxon>
        <taxon>Fungi</taxon>
        <taxon>Dikarya</taxon>
        <taxon>Ascomycota</taxon>
        <taxon>Pezizomycotina</taxon>
        <taxon>Sordariomycetes</taxon>
        <taxon>Hypocreomycetidae</taxon>
        <taxon>Hypocreales</taxon>
        <taxon>Nectriaceae</taxon>
        <taxon>Fusarium</taxon>
        <taxon>Fusarium solani species complex</taxon>
    </lineage>
</organism>
<accession>A0A3M2RS92</accession>
<dbReference type="EMBL" id="NKUJ01000306">
    <property type="protein sequence ID" value="RMJ08089.1"/>
    <property type="molecule type" value="Genomic_DNA"/>
</dbReference>
<keyword evidence="2" id="KW-1185">Reference proteome</keyword>
<sequence length="55" mass="6484">MPGMTWMWKCHWCFQDWSISISVHCTSCNHTRCSDCEVTPTPYAYAYAYHLTDMS</sequence>